<feature type="domain" description="SGNH hydrolase-type esterase" evidence="1">
    <location>
        <begin position="12"/>
        <end position="198"/>
    </location>
</feature>
<dbReference type="OrthoDB" id="8215557at2"/>
<dbReference type="STRING" id="479433.Caci_3614"/>
<protein>
    <submittedName>
        <fullName evidence="2">Lipolytic protein G-D-S-L family</fullName>
    </submittedName>
</protein>
<dbReference type="InterPro" id="IPR036514">
    <property type="entry name" value="SGNH_hydro_sf"/>
</dbReference>
<dbReference type="Proteomes" id="UP000000851">
    <property type="component" value="Chromosome"/>
</dbReference>
<keyword evidence="3" id="KW-1185">Reference proteome</keyword>
<name>C7QAL8_CATAD</name>
<dbReference type="PANTHER" id="PTHR43784">
    <property type="entry name" value="GDSL-LIKE LIPASE/ACYLHYDROLASE, PUTATIVE (AFU_ORTHOLOGUE AFUA_2G00820)-RELATED"/>
    <property type="match status" value="1"/>
</dbReference>
<dbReference type="Pfam" id="PF13472">
    <property type="entry name" value="Lipase_GDSL_2"/>
    <property type="match status" value="1"/>
</dbReference>
<evidence type="ECO:0000313" key="2">
    <source>
        <dbReference type="EMBL" id="ACU72517.1"/>
    </source>
</evidence>
<dbReference type="KEGG" id="cai:Caci_3614"/>
<dbReference type="EMBL" id="CP001700">
    <property type="protein sequence ID" value="ACU72517.1"/>
    <property type="molecule type" value="Genomic_DNA"/>
</dbReference>
<sequence length="220" mass="22610">MTNSTSLPVIAAFGDSLTKGDGSTPDASTAYVDVLARRLGVPVRNRGISGNRLLCDGYGPAGTDRFAADVLADAEVTHVILELGVNDIGLAGVEGSAMPSAEALIGGLSALAERAAAAGLVVIGATLTPHRGTRYPGFFSQAGEEIRKAVNLWIRSAACFAAVLDIDAALRDPERDGYIAPDLDYGDGLHPNDAGHRAIAEAFDAAVLENTAGVSEFCDA</sequence>
<evidence type="ECO:0000313" key="3">
    <source>
        <dbReference type="Proteomes" id="UP000000851"/>
    </source>
</evidence>
<proteinExistence type="predicted"/>
<dbReference type="PANTHER" id="PTHR43784:SF2">
    <property type="entry name" value="GDSL-LIKE LIPASE_ACYLHYDROLASE, PUTATIVE (AFU_ORTHOLOGUE AFUA_2G00820)-RELATED"/>
    <property type="match status" value="1"/>
</dbReference>
<dbReference type="InterPro" id="IPR053140">
    <property type="entry name" value="GDSL_Rv0518-like"/>
</dbReference>
<dbReference type="SUPFAM" id="SSF52266">
    <property type="entry name" value="SGNH hydrolase"/>
    <property type="match status" value="1"/>
</dbReference>
<evidence type="ECO:0000259" key="1">
    <source>
        <dbReference type="Pfam" id="PF13472"/>
    </source>
</evidence>
<dbReference type="AlphaFoldDB" id="C7QAL8"/>
<reference evidence="2 3" key="1">
    <citation type="journal article" date="2009" name="Stand. Genomic Sci.">
        <title>Complete genome sequence of Catenulispora acidiphila type strain (ID 139908).</title>
        <authorList>
            <person name="Copeland A."/>
            <person name="Lapidus A."/>
            <person name="Glavina Del Rio T."/>
            <person name="Nolan M."/>
            <person name="Lucas S."/>
            <person name="Chen F."/>
            <person name="Tice H."/>
            <person name="Cheng J.F."/>
            <person name="Bruce D."/>
            <person name="Goodwin L."/>
            <person name="Pitluck S."/>
            <person name="Mikhailova N."/>
            <person name="Pati A."/>
            <person name="Ivanova N."/>
            <person name="Mavromatis K."/>
            <person name="Chen A."/>
            <person name="Palaniappan K."/>
            <person name="Chain P."/>
            <person name="Land M."/>
            <person name="Hauser L."/>
            <person name="Chang Y.J."/>
            <person name="Jeffries C.D."/>
            <person name="Chertkov O."/>
            <person name="Brettin T."/>
            <person name="Detter J.C."/>
            <person name="Han C."/>
            <person name="Ali Z."/>
            <person name="Tindall B.J."/>
            <person name="Goker M."/>
            <person name="Bristow J."/>
            <person name="Eisen J.A."/>
            <person name="Markowitz V."/>
            <person name="Hugenholtz P."/>
            <person name="Kyrpides N.C."/>
            <person name="Klenk H.P."/>
        </authorList>
    </citation>
    <scope>NUCLEOTIDE SEQUENCE [LARGE SCALE GENOMIC DNA]</scope>
    <source>
        <strain evidence="3">DSM 44928 / JCM 14897 / NBRC 102108 / NRRL B-24433 / ID139908</strain>
    </source>
</reference>
<dbReference type="RefSeq" id="WP_015792246.1">
    <property type="nucleotide sequence ID" value="NC_013131.1"/>
</dbReference>
<dbReference type="InParanoid" id="C7QAL8"/>
<dbReference type="InterPro" id="IPR013830">
    <property type="entry name" value="SGNH_hydro"/>
</dbReference>
<organism evidence="2 3">
    <name type="scientific">Catenulispora acidiphila (strain DSM 44928 / JCM 14897 / NBRC 102108 / NRRL B-24433 / ID139908)</name>
    <dbReference type="NCBI Taxonomy" id="479433"/>
    <lineage>
        <taxon>Bacteria</taxon>
        <taxon>Bacillati</taxon>
        <taxon>Actinomycetota</taxon>
        <taxon>Actinomycetes</taxon>
        <taxon>Catenulisporales</taxon>
        <taxon>Catenulisporaceae</taxon>
        <taxon>Catenulispora</taxon>
    </lineage>
</organism>
<accession>C7QAL8</accession>
<gene>
    <name evidence="2" type="ordered locus">Caci_3614</name>
</gene>
<dbReference type="HOGENOM" id="CLU_1254075_0_0_11"/>
<dbReference type="eggNOG" id="COG2755">
    <property type="taxonomic scope" value="Bacteria"/>
</dbReference>
<dbReference type="Gene3D" id="3.40.50.1110">
    <property type="entry name" value="SGNH hydrolase"/>
    <property type="match status" value="1"/>
</dbReference>